<dbReference type="Gene3D" id="1.10.1060.10">
    <property type="entry name" value="Alpha-helical ferredoxin"/>
    <property type="match status" value="1"/>
</dbReference>
<dbReference type="CDD" id="cd00207">
    <property type="entry name" value="fer2"/>
    <property type="match status" value="1"/>
</dbReference>
<dbReference type="PANTHER" id="PTHR11921:SF29">
    <property type="entry name" value="SUCCINATE DEHYDROGENASE [UBIQUINONE] IRON-SULFUR SUBUNIT, MITOCHONDRIAL"/>
    <property type="match status" value="1"/>
</dbReference>
<dbReference type="SUPFAM" id="SSF54292">
    <property type="entry name" value="2Fe-2S ferredoxin-like"/>
    <property type="match status" value="1"/>
</dbReference>
<keyword evidence="5" id="KW-0004">4Fe-4S</keyword>
<evidence type="ECO:0000256" key="7">
    <source>
        <dbReference type="ARBA" id="ARBA00022723"/>
    </source>
</evidence>
<comment type="cofactor">
    <cofactor evidence="2">
        <name>[4Fe-4S] cluster</name>
        <dbReference type="ChEBI" id="CHEBI:49883"/>
    </cofactor>
</comment>
<name>A0A317T748_9CHLB</name>
<dbReference type="InterPro" id="IPR009051">
    <property type="entry name" value="Helical_ferredxn"/>
</dbReference>
<evidence type="ECO:0000256" key="5">
    <source>
        <dbReference type="ARBA" id="ARBA00022485"/>
    </source>
</evidence>
<dbReference type="InterPro" id="IPR017896">
    <property type="entry name" value="4Fe4S_Fe-S-bd"/>
</dbReference>
<accession>A0A317T748</accession>
<protein>
    <submittedName>
        <fullName evidence="14">Succinate dehydrogenase</fullName>
    </submittedName>
</protein>
<dbReference type="InterPro" id="IPR036010">
    <property type="entry name" value="2Fe-2S_ferredoxin-like_sf"/>
</dbReference>
<dbReference type="PROSITE" id="PS51085">
    <property type="entry name" value="2FE2S_FER_2"/>
    <property type="match status" value="1"/>
</dbReference>
<organism evidence="14 15">
    <name type="scientific">Prosthecochloris marina</name>
    <dbReference type="NCBI Taxonomy" id="2017681"/>
    <lineage>
        <taxon>Bacteria</taxon>
        <taxon>Pseudomonadati</taxon>
        <taxon>Chlorobiota</taxon>
        <taxon>Chlorobiia</taxon>
        <taxon>Chlorobiales</taxon>
        <taxon>Chlorobiaceae</taxon>
        <taxon>Prosthecochloris</taxon>
    </lineage>
</organism>
<dbReference type="Pfam" id="PF13183">
    <property type="entry name" value="Fer4_8"/>
    <property type="match status" value="1"/>
</dbReference>
<dbReference type="InterPro" id="IPR001041">
    <property type="entry name" value="2Fe-2S_ferredoxin-type"/>
</dbReference>
<evidence type="ECO:0000256" key="9">
    <source>
        <dbReference type="ARBA" id="ARBA00023004"/>
    </source>
</evidence>
<dbReference type="InterPro" id="IPR050573">
    <property type="entry name" value="SDH/FRD_Iron-Sulfur"/>
</dbReference>
<proteinExistence type="inferred from homology"/>
<reference evidence="15" key="1">
    <citation type="submission" date="2017-10" db="EMBL/GenBank/DDBJ databases">
        <authorList>
            <person name="Gaisin V.A."/>
            <person name="Rysina M.S."/>
            <person name="Grouzdev D.S."/>
        </authorList>
    </citation>
    <scope>NUCLEOTIDE SEQUENCE [LARGE SCALE GENOMIC DNA]</scope>
    <source>
        <strain evidence="15">V1</strain>
    </source>
</reference>
<evidence type="ECO:0000256" key="10">
    <source>
        <dbReference type="ARBA" id="ARBA00023014"/>
    </source>
</evidence>
<dbReference type="GO" id="GO:0006099">
    <property type="term" value="P:tricarboxylic acid cycle"/>
    <property type="evidence" value="ECO:0007669"/>
    <property type="project" value="InterPro"/>
</dbReference>
<dbReference type="FunFam" id="1.10.1060.10:FF:000003">
    <property type="entry name" value="Succinate dehydrogenase iron-sulfur subunit"/>
    <property type="match status" value="1"/>
</dbReference>
<keyword evidence="10" id="KW-0411">Iron-sulfur</keyword>
<dbReference type="AlphaFoldDB" id="A0A317T748"/>
<evidence type="ECO:0000313" key="14">
    <source>
        <dbReference type="EMBL" id="PWW82458.1"/>
    </source>
</evidence>
<keyword evidence="9" id="KW-0408">Iron</keyword>
<dbReference type="InterPro" id="IPR004489">
    <property type="entry name" value="Succ_DH/fum_Rdtase_Fe-S"/>
</dbReference>
<dbReference type="NCBIfam" id="TIGR00384">
    <property type="entry name" value="dhsB"/>
    <property type="match status" value="1"/>
</dbReference>
<keyword evidence="8" id="KW-0560">Oxidoreductase</keyword>
<dbReference type="InterPro" id="IPR025192">
    <property type="entry name" value="Succ_DH/fum_Rdtase_N"/>
</dbReference>
<dbReference type="InterPro" id="IPR012675">
    <property type="entry name" value="Beta-grasp_dom_sf"/>
</dbReference>
<evidence type="ECO:0000256" key="6">
    <source>
        <dbReference type="ARBA" id="ARBA00022714"/>
    </source>
</evidence>
<dbReference type="GO" id="GO:0009055">
    <property type="term" value="F:electron transfer activity"/>
    <property type="evidence" value="ECO:0007669"/>
    <property type="project" value="InterPro"/>
</dbReference>
<evidence type="ECO:0000256" key="2">
    <source>
        <dbReference type="ARBA" id="ARBA00001966"/>
    </source>
</evidence>
<comment type="cofactor">
    <cofactor evidence="1">
        <name>[3Fe-4S] cluster</name>
        <dbReference type="ChEBI" id="CHEBI:21137"/>
    </cofactor>
</comment>
<dbReference type="GO" id="GO:0051537">
    <property type="term" value="F:2 iron, 2 sulfur cluster binding"/>
    <property type="evidence" value="ECO:0007669"/>
    <property type="project" value="UniProtKB-KW"/>
</dbReference>
<evidence type="ECO:0000256" key="1">
    <source>
        <dbReference type="ARBA" id="ARBA00001927"/>
    </source>
</evidence>
<dbReference type="EMBL" id="PDNZ01000003">
    <property type="protein sequence ID" value="PWW82458.1"/>
    <property type="molecule type" value="Genomic_DNA"/>
</dbReference>
<keyword evidence="6" id="KW-0001">2Fe-2S</keyword>
<dbReference type="Proteomes" id="UP000246278">
    <property type="component" value="Unassembled WGS sequence"/>
</dbReference>
<dbReference type="GO" id="GO:0016491">
    <property type="term" value="F:oxidoreductase activity"/>
    <property type="evidence" value="ECO:0007669"/>
    <property type="project" value="UniProtKB-KW"/>
</dbReference>
<dbReference type="GO" id="GO:0051539">
    <property type="term" value="F:4 iron, 4 sulfur cluster binding"/>
    <property type="evidence" value="ECO:0007669"/>
    <property type="project" value="UniProtKB-KW"/>
</dbReference>
<dbReference type="GO" id="GO:0022904">
    <property type="term" value="P:respiratory electron transport chain"/>
    <property type="evidence" value="ECO:0007669"/>
    <property type="project" value="TreeGrafter"/>
</dbReference>
<comment type="similarity">
    <text evidence="4">Belongs to the succinate dehydrogenase/fumarate reductase iron-sulfur protein family.</text>
</comment>
<evidence type="ECO:0000256" key="3">
    <source>
        <dbReference type="ARBA" id="ARBA00004894"/>
    </source>
</evidence>
<evidence type="ECO:0000259" key="13">
    <source>
        <dbReference type="PROSITE" id="PS51085"/>
    </source>
</evidence>
<keyword evidence="7" id="KW-0479">Metal-binding</keyword>
<evidence type="ECO:0000256" key="4">
    <source>
        <dbReference type="ARBA" id="ARBA00009433"/>
    </source>
</evidence>
<keyword evidence="15" id="KW-1185">Reference proteome</keyword>
<evidence type="ECO:0000256" key="11">
    <source>
        <dbReference type="ARBA" id="ARBA00034078"/>
    </source>
</evidence>
<comment type="pathway">
    <text evidence="3">Carbohydrate metabolism; tricarboxylic acid cycle; fumarate from succinate (bacterial route): step 1/1.</text>
</comment>
<feature type="domain" description="2Fe-2S ferredoxin-type" evidence="13">
    <location>
        <begin position="9"/>
        <end position="105"/>
    </location>
</feature>
<dbReference type="RefSeq" id="WP_110022931.1">
    <property type="nucleotide sequence ID" value="NZ_PDNZ01000003.1"/>
</dbReference>
<sequence length="340" mass="38933">MAEHKEEMRDITFRINRFNPHVDNKPYFDDYTIPVEKGITVLRALNYIKEHVDATVSFRAFCQAGICGSCGMRINGISKLACTTQVWDELARCKVDNVVKVEPLRNMPLIKDLIVDMDPLVDKMKKYSNWVDSIMPEERMGEKEFLIAEEEFQEYDKATDCILCASCMSECSILRANKEYVGPAVLLKSHRMNVDSRDGAHDLRITELVKDHGVWDCTHCYRCQETCVKSIPIMDGIHGVREDALASRGVKDTSGAKHAEAFMEDIQKKGKLVEATLPIRTNGMGWTLKNLLPMAFKMILKRRTPPPPPLVKPAKGIKKFREEFQEMSDHIERDQKDHKK</sequence>
<comment type="subunit">
    <text evidence="12">Part of an enzyme complex containing three subunits: a flavoprotein (frdA), an iron-sulfur protein (frdB), and diheme cytochrome b (frdC).</text>
</comment>
<dbReference type="GO" id="GO:0046872">
    <property type="term" value="F:metal ion binding"/>
    <property type="evidence" value="ECO:0007669"/>
    <property type="project" value="UniProtKB-KW"/>
</dbReference>
<dbReference type="PROSITE" id="PS00197">
    <property type="entry name" value="2FE2S_FER_1"/>
    <property type="match status" value="1"/>
</dbReference>
<dbReference type="OrthoDB" id="9804391at2"/>
<dbReference type="Gene3D" id="3.10.20.30">
    <property type="match status" value="1"/>
</dbReference>
<dbReference type="PANTHER" id="PTHR11921">
    <property type="entry name" value="SUCCINATE DEHYDROGENASE IRON-SULFUR PROTEIN"/>
    <property type="match status" value="1"/>
</dbReference>
<evidence type="ECO:0000256" key="8">
    <source>
        <dbReference type="ARBA" id="ARBA00023002"/>
    </source>
</evidence>
<comment type="cofactor">
    <cofactor evidence="11">
        <name>[2Fe-2S] cluster</name>
        <dbReference type="ChEBI" id="CHEBI:190135"/>
    </cofactor>
</comment>
<dbReference type="Pfam" id="PF13085">
    <property type="entry name" value="Fer2_3"/>
    <property type="match status" value="1"/>
</dbReference>
<comment type="caution">
    <text evidence="14">The sequence shown here is derived from an EMBL/GenBank/DDBJ whole genome shotgun (WGS) entry which is preliminary data.</text>
</comment>
<evidence type="ECO:0000313" key="15">
    <source>
        <dbReference type="Proteomes" id="UP000246278"/>
    </source>
</evidence>
<dbReference type="SUPFAM" id="SSF46548">
    <property type="entry name" value="alpha-helical ferredoxin"/>
    <property type="match status" value="1"/>
</dbReference>
<gene>
    <name evidence="14" type="ORF">CR164_05555</name>
</gene>
<dbReference type="InterPro" id="IPR006058">
    <property type="entry name" value="2Fe2S_fd_BS"/>
</dbReference>
<evidence type="ECO:0000256" key="12">
    <source>
        <dbReference type="ARBA" id="ARBA00066269"/>
    </source>
</evidence>